<evidence type="ECO:0000313" key="7">
    <source>
        <dbReference type="Proteomes" id="UP000708148"/>
    </source>
</evidence>
<dbReference type="GO" id="GO:0046872">
    <property type="term" value="F:metal ion binding"/>
    <property type="evidence" value="ECO:0007669"/>
    <property type="project" value="UniProtKB-KW"/>
</dbReference>
<dbReference type="Pfam" id="PF04828">
    <property type="entry name" value="GFA"/>
    <property type="match status" value="1"/>
</dbReference>
<dbReference type="GO" id="GO:0016846">
    <property type="term" value="F:carbon-sulfur lyase activity"/>
    <property type="evidence" value="ECO:0007669"/>
    <property type="project" value="InterPro"/>
</dbReference>
<reference evidence="6" key="1">
    <citation type="submission" date="2020-12" db="EMBL/GenBank/DDBJ databases">
        <authorList>
            <person name="Iha C."/>
        </authorList>
    </citation>
    <scope>NUCLEOTIDE SEQUENCE</scope>
</reference>
<comment type="similarity">
    <text evidence="1">Belongs to the Gfa family.</text>
</comment>
<name>A0A8S1JBJ2_9CHLO</name>
<keyword evidence="4" id="KW-0456">Lyase</keyword>
<dbReference type="InterPro" id="IPR006913">
    <property type="entry name" value="CENP-V/GFA"/>
</dbReference>
<organism evidence="6 7">
    <name type="scientific">Ostreobium quekettii</name>
    <dbReference type="NCBI Taxonomy" id="121088"/>
    <lineage>
        <taxon>Eukaryota</taxon>
        <taxon>Viridiplantae</taxon>
        <taxon>Chlorophyta</taxon>
        <taxon>core chlorophytes</taxon>
        <taxon>Ulvophyceae</taxon>
        <taxon>TCBD clade</taxon>
        <taxon>Bryopsidales</taxon>
        <taxon>Ostreobineae</taxon>
        <taxon>Ostreobiaceae</taxon>
        <taxon>Ostreobium</taxon>
    </lineage>
</organism>
<sequence length="175" mass="19113">MVQNPKKRPKDIDDFPFPSPPVRPMASSGDVCSGGCPCGAVEVRISGVLPLMQGYCHCTICQDYHSAPMCAVVAFPWAGPDDRNVDFVKGRDGMKTYNRTAAIDRCFCGSCGSPVVNFNTAAGFASFFPRILHGWKFEGQSHLYYGDRAVDVRDGLVKYVDLPKEWGGSGEVVEH</sequence>
<proteinExistence type="inferred from homology"/>
<protein>
    <recommendedName>
        <fullName evidence="5">CENP-V/GFA domain-containing protein</fullName>
    </recommendedName>
</protein>
<dbReference type="PANTHER" id="PTHR33337:SF40">
    <property type="entry name" value="CENP-V_GFA DOMAIN-CONTAINING PROTEIN-RELATED"/>
    <property type="match status" value="1"/>
</dbReference>
<comment type="caution">
    <text evidence="6">The sequence shown here is derived from an EMBL/GenBank/DDBJ whole genome shotgun (WGS) entry which is preliminary data.</text>
</comment>
<gene>
    <name evidence="6" type="ORF">OSTQU699_LOCUS8949</name>
</gene>
<evidence type="ECO:0000313" key="6">
    <source>
        <dbReference type="EMBL" id="CAD7703592.1"/>
    </source>
</evidence>
<dbReference type="InterPro" id="IPR011057">
    <property type="entry name" value="Mss4-like_sf"/>
</dbReference>
<evidence type="ECO:0000256" key="2">
    <source>
        <dbReference type="ARBA" id="ARBA00022723"/>
    </source>
</evidence>
<evidence type="ECO:0000256" key="1">
    <source>
        <dbReference type="ARBA" id="ARBA00005495"/>
    </source>
</evidence>
<keyword evidence="3" id="KW-0862">Zinc</keyword>
<dbReference type="PANTHER" id="PTHR33337">
    <property type="entry name" value="GFA DOMAIN-CONTAINING PROTEIN"/>
    <property type="match status" value="1"/>
</dbReference>
<dbReference type="AlphaFoldDB" id="A0A8S1JBJ2"/>
<feature type="domain" description="CENP-V/GFA" evidence="5">
    <location>
        <begin position="32"/>
        <end position="151"/>
    </location>
</feature>
<evidence type="ECO:0000256" key="3">
    <source>
        <dbReference type="ARBA" id="ARBA00022833"/>
    </source>
</evidence>
<dbReference type="SUPFAM" id="SSF51316">
    <property type="entry name" value="Mss4-like"/>
    <property type="match status" value="1"/>
</dbReference>
<dbReference type="OrthoDB" id="9970124at2759"/>
<accession>A0A8S1JBJ2</accession>
<dbReference type="Proteomes" id="UP000708148">
    <property type="component" value="Unassembled WGS sequence"/>
</dbReference>
<evidence type="ECO:0000259" key="5">
    <source>
        <dbReference type="PROSITE" id="PS51891"/>
    </source>
</evidence>
<dbReference type="Gene3D" id="3.90.1590.10">
    <property type="entry name" value="glutathione-dependent formaldehyde- activating enzyme (gfa)"/>
    <property type="match status" value="1"/>
</dbReference>
<dbReference type="EMBL" id="CAJHUC010002316">
    <property type="protein sequence ID" value="CAD7703592.1"/>
    <property type="molecule type" value="Genomic_DNA"/>
</dbReference>
<keyword evidence="2" id="KW-0479">Metal-binding</keyword>
<evidence type="ECO:0000256" key="4">
    <source>
        <dbReference type="ARBA" id="ARBA00023239"/>
    </source>
</evidence>
<keyword evidence="7" id="KW-1185">Reference proteome</keyword>
<dbReference type="PROSITE" id="PS51891">
    <property type="entry name" value="CENP_V_GFA"/>
    <property type="match status" value="1"/>
</dbReference>